<gene>
    <name evidence="3" type="ORF">C446_03796</name>
</gene>
<feature type="region of interest" description="Disordered" evidence="1">
    <location>
        <begin position="1"/>
        <end position="25"/>
    </location>
</feature>
<evidence type="ECO:0000256" key="1">
    <source>
        <dbReference type="SAM" id="MobiDB-lite"/>
    </source>
</evidence>
<dbReference type="OrthoDB" id="324613at2157"/>
<dbReference type="EMBL" id="AOMA01000048">
    <property type="protein sequence ID" value="EMA42939.1"/>
    <property type="molecule type" value="Genomic_DNA"/>
</dbReference>
<keyword evidence="2" id="KW-0812">Transmembrane</keyword>
<feature type="compositionally biased region" description="Basic and acidic residues" evidence="1">
    <location>
        <begin position="1"/>
        <end position="12"/>
    </location>
</feature>
<dbReference type="STRING" id="1227454.C446_03796"/>
<dbReference type="Pfam" id="PF23959">
    <property type="entry name" value="DUF7288"/>
    <property type="match status" value="1"/>
</dbReference>
<dbReference type="AlphaFoldDB" id="M0ME28"/>
<protein>
    <submittedName>
        <fullName evidence="3">Uncharacterized protein</fullName>
    </submittedName>
</protein>
<feature type="transmembrane region" description="Helical" evidence="2">
    <location>
        <begin position="29"/>
        <end position="49"/>
    </location>
</feature>
<keyword evidence="4" id="KW-1185">Reference proteome</keyword>
<name>M0ME28_9EURY</name>
<dbReference type="Proteomes" id="UP000011607">
    <property type="component" value="Unassembled WGS sequence"/>
</dbReference>
<accession>M0ME28</accession>
<organism evidence="3 4">
    <name type="scientific">Halobiforma nitratireducens JCM 10879</name>
    <dbReference type="NCBI Taxonomy" id="1227454"/>
    <lineage>
        <taxon>Archaea</taxon>
        <taxon>Methanobacteriati</taxon>
        <taxon>Methanobacteriota</taxon>
        <taxon>Stenosarchaea group</taxon>
        <taxon>Halobacteria</taxon>
        <taxon>Halobacteriales</taxon>
        <taxon>Natrialbaceae</taxon>
        <taxon>Halobiforma</taxon>
    </lineage>
</organism>
<evidence type="ECO:0000256" key="2">
    <source>
        <dbReference type="SAM" id="Phobius"/>
    </source>
</evidence>
<dbReference type="InterPro" id="IPR055712">
    <property type="entry name" value="DUF7288"/>
</dbReference>
<keyword evidence="2" id="KW-0472">Membrane</keyword>
<proteinExistence type="predicted"/>
<evidence type="ECO:0000313" key="3">
    <source>
        <dbReference type="EMBL" id="EMA42939.1"/>
    </source>
</evidence>
<evidence type="ECO:0000313" key="4">
    <source>
        <dbReference type="Proteomes" id="UP000011607"/>
    </source>
</evidence>
<comment type="caution">
    <text evidence="3">The sequence shown here is derived from an EMBL/GenBank/DDBJ whole genome shotgun (WGS) entry which is preliminary data.</text>
</comment>
<reference evidence="3 4" key="1">
    <citation type="journal article" date="2014" name="PLoS Genet.">
        <title>Phylogenetically driven sequencing of extremely halophilic archaea reveals strategies for static and dynamic osmo-response.</title>
        <authorList>
            <person name="Becker E.A."/>
            <person name="Seitzer P.M."/>
            <person name="Tritt A."/>
            <person name="Larsen D."/>
            <person name="Krusor M."/>
            <person name="Yao A.I."/>
            <person name="Wu D."/>
            <person name="Madern D."/>
            <person name="Eisen J.A."/>
            <person name="Darling A.E."/>
            <person name="Facciotti M.T."/>
        </authorList>
    </citation>
    <scope>NUCLEOTIDE SEQUENCE [LARGE SCALE GENOMIC DNA]</scope>
    <source>
        <strain evidence="3 4">JCM 10879</strain>
    </source>
</reference>
<sequence>MKGQQERNRTENTNRTPVRTDSTTDRGQAYTLEGFLGAMIVLTAVLLAMQSVVLTPTAGGTADRAIQEGIQQETRDALLVASQDGNLSQMARYWDGGGGFEGTNQQLSDGEFEEAYGTEEFADRFLLGSILSNRFTERGSSYNVALQYEDEDGDRTHGYLVYQGSPASNAVTASYTVTLYEDQLVTSTNDETLEDADDAGNAAIPNVGDDDDDVYNVVEVRVIVW</sequence>
<keyword evidence="2" id="KW-1133">Transmembrane helix</keyword>
<dbReference type="eggNOG" id="arCOG04652">
    <property type="taxonomic scope" value="Archaea"/>
</dbReference>